<sequence length="289" mass="31329">MSYRQRKITVEFTLSDGRTFGNGQGNMLTITDASCFASIGVYGGVAGTQITLYIWGMSPAHMTNLSWRGVWRQEQSTANKMRLWADGRLIFEGDITDAYADYNQAPDIPLILTGQIHFNLRNQPAADFSAKGDVAVADIIRALASTVGLGFENQGVSRSLSDPHFSGNVVQQMLDVASAADINIDLGNVEKVTIWPKGQNRNIPPVLISPDHGLTGYPVYTMTGLSATTIFCPDLFTGRPAHLESSLPDMTGDYTITGVIHTITSRTVGGPWSSNCTMMRAEENGTTTQ</sequence>
<proteinExistence type="predicted"/>
<dbReference type="EMBL" id="UGGJ01000004">
    <property type="protein sequence ID" value="STN84401.1"/>
    <property type="molecule type" value="Genomic_DNA"/>
</dbReference>
<dbReference type="Proteomes" id="UP000254460">
    <property type="component" value="Unassembled WGS sequence"/>
</dbReference>
<name>A0A0M1U7E9_ECOLX</name>
<dbReference type="EMBL" id="UFYN01000008">
    <property type="protein sequence ID" value="STE75498.1"/>
    <property type="molecule type" value="Genomic_DNA"/>
</dbReference>
<reference evidence="1 6" key="2">
    <citation type="submission" date="2020-12" db="EMBL/GenBank/DDBJ databases">
        <title>FDA dAtabase for Regulatory Grade micrObial Sequences (FDA-ARGOS): Supporting development and validation of Infectious Disease Dx tests.</title>
        <authorList>
            <person name="Sproer C."/>
            <person name="Gronow S."/>
            <person name="Severitt S."/>
            <person name="Schroder I."/>
            <person name="Tallon L."/>
            <person name="Sadzewicz L."/>
            <person name="Zhao X."/>
            <person name="Boylan J."/>
            <person name="Ott S."/>
            <person name="Bowen H."/>
            <person name="Vavikolanu K."/>
            <person name="Mehta A."/>
            <person name="Aluvathingal J."/>
            <person name="Nadendla S."/>
            <person name="Lowell S."/>
            <person name="Myers T."/>
            <person name="Yan Y."/>
            <person name="Sichtig H."/>
        </authorList>
    </citation>
    <scope>NUCLEOTIDE SEQUENCE [LARGE SCALE GENOMIC DNA]</scope>
    <source>
        <strain evidence="1 6">FDAARGOS_945</strain>
    </source>
</reference>
<dbReference type="InterPro" id="IPR054496">
    <property type="entry name" value="E217_GP41"/>
</dbReference>
<dbReference type="Proteomes" id="UP000594864">
    <property type="component" value="Chromosome"/>
</dbReference>
<dbReference type="RefSeq" id="WP_000122180.1">
    <property type="nucleotide sequence ID" value="NZ_CABEFB020000006.1"/>
</dbReference>
<evidence type="ECO:0000313" key="3">
    <source>
        <dbReference type="EMBL" id="STN84401.1"/>
    </source>
</evidence>
<dbReference type="Proteomes" id="UP000254219">
    <property type="component" value="Unassembled WGS sequence"/>
</dbReference>
<evidence type="ECO:0000313" key="2">
    <source>
        <dbReference type="EMBL" id="STE75498.1"/>
    </source>
</evidence>
<reference evidence="4 5" key="1">
    <citation type="submission" date="2018-06" db="EMBL/GenBank/DDBJ databases">
        <authorList>
            <consortium name="Pathogen Informatics"/>
            <person name="Doyle S."/>
        </authorList>
    </citation>
    <scope>NUCLEOTIDE SEQUENCE [LARGE SCALE GENOMIC DNA]</scope>
    <source>
        <strain evidence="2 4">NCTC11181</strain>
        <strain evidence="3 5">NCTC9706</strain>
    </source>
</reference>
<dbReference type="EMBL" id="CP065611">
    <property type="protein sequence ID" value="QPR04966.1"/>
    <property type="molecule type" value="Genomic_DNA"/>
</dbReference>
<evidence type="ECO:0000313" key="6">
    <source>
        <dbReference type="Proteomes" id="UP000594864"/>
    </source>
</evidence>
<dbReference type="Pfam" id="PF22759">
    <property type="entry name" value="E217_GP41"/>
    <property type="match status" value="1"/>
</dbReference>
<gene>
    <name evidence="1" type="ORF">I6H02_26350</name>
    <name evidence="2" type="ORF">NCTC11181_04840</name>
    <name evidence="3" type="ORF">NCTC9706_01402</name>
</gene>
<evidence type="ECO:0000313" key="5">
    <source>
        <dbReference type="Proteomes" id="UP000254460"/>
    </source>
</evidence>
<accession>A0A0M1U7E9</accession>
<evidence type="ECO:0000313" key="4">
    <source>
        <dbReference type="Proteomes" id="UP000254219"/>
    </source>
</evidence>
<dbReference type="AlphaFoldDB" id="A0A0M1U7E9"/>
<organism evidence="2 4">
    <name type="scientific">Escherichia coli</name>
    <dbReference type="NCBI Taxonomy" id="562"/>
    <lineage>
        <taxon>Bacteria</taxon>
        <taxon>Pseudomonadati</taxon>
        <taxon>Pseudomonadota</taxon>
        <taxon>Gammaproteobacteria</taxon>
        <taxon>Enterobacterales</taxon>
        <taxon>Enterobacteriaceae</taxon>
        <taxon>Escherichia</taxon>
    </lineage>
</organism>
<evidence type="ECO:0000313" key="1">
    <source>
        <dbReference type="EMBL" id="QPR04966.1"/>
    </source>
</evidence>
<protein>
    <submittedName>
        <fullName evidence="2">Uncharacterized protein</fullName>
    </submittedName>
</protein>